<reference evidence="4 5" key="1">
    <citation type="submission" date="2017-10" db="EMBL/GenBank/DDBJ databases">
        <title>The draft genome sequence of Lewinella marina KCTC 32374.</title>
        <authorList>
            <person name="Wang K."/>
        </authorList>
    </citation>
    <scope>NUCLEOTIDE SEQUENCE [LARGE SCALE GENOMIC DNA]</scope>
    <source>
        <strain evidence="4 5">MKG-38</strain>
    </source>
</reference>
<dbReference type="InterPro" id="IPR036291">
    <property type="entry name" value="NAD(P)-bd_dom_sf"/>
</dbReference>
<dbReference type="GO" id="GO:0016491">
    <property type="term" value="F:oxidoreductase activity"/>
    <property type="evidence" value="ECO:0007669"/>
    <property type="project" value="UniProtKB-KW"/>
</dbReference>
<comment type="similarity">
    <text evidence="1">Belongs to the short-chain dehydrogenases/reductases (SDR) family.</text>
</comment>
<dbReference type="InterPro" id="IPR057326">
    <property type="entry name" value="KR_dom"/>
</dbReference>
<dbReference type="CDD" id="cd05233">
    <property type="entry name" value="SDR_c"/>
    <property type="match status" value="1"/>
</dbReference>
<dbReference type="PRINTS" id="PR00081">
    <property type="entry name" value="GDHRDH"/>
</dbReference>
<evidence type="ECO:0000256" key="1">
    <source>
        <dbReference type="ARBA" id="ARBA00006484"/>
    </source>
</evidence>
<protein>
    <submittedName>
        <fullName evidence="4">Oxidoreductase</fullName>
    </submittedName>
</protein>
<dbReference type="InterPro" id="IPR051122">
    <property type="entry name" value="SDR_DHRS6-like"/>
</dbReference>
<dbReference type="PANTHER" id="PTHR43477">
    <property type="entry name" value="DIHYDROANTICAPSIN 7-DEHYDROGENASE"/>
    <property type="match status" value="1"/>
</dbReference>
<gene>
    <name evidence="4" type="ORF">CGL56_13965</name>
</gene>
<organism evidence="4 5">
    <name type="scientific">Neolewinella marina</name>
    <dbReference type="NCBI Taxonomy" id="438751"/>
    <lineage>
        <taxon>Bacteria</taxon>
        <taxon>Pseudomonadati</taxon>
        <taxon>Bacteroidota</taxon>
        <taxon>Saprospiria</taxon>
        <taxon>Saprospirales</taxon>
        <taxon>Lewinellaceae</taxon>
        <taxon>Neolewinella</taxon>
    </lineage>
</organism>
<evidence type="ECO:0000259" key="3">
    <source>
        <dbReference type="SMART" id="SM00822"/>
    </source>
</evidence>
<dbReference type="SMART" id="SM00822">
    <property type="entry name" value="PKS_KR"/>
    <property type="match status" value="1"/>
</dbReference>
<dbReference type="RefSeq" id="WP_099107189.1">
    <property type="nucleotide sequence ID" value="NZ_JAATJF010000003.1"/>
</dbReference>
<evidence type="ECO:0000313" key="4">
    <source>
        <dbReference type="EMBL" id="PHK97915.1"/>
    </source>
</evidence>
<dbReference type="Pfam" id="PF13561">
    <property type="entry name" value="adh_short_C2"/>
    <property type="match status" value="1"/>
</dbReference>
<name>A0A2G0CD82_9BACT</name>
<keyword evidence="5" id="KW-1185">Reference proteome</keyword>
<dbReference type="Gene3D" id="3.40.50.720">
    <property type="entry name" value="NAD(P)-binding Rossmann-like Domain"/>
    <property type="match status" value="1"/>
</dbReference>
<accession>A0A2G0CD82</accession>
<comment type="caution">
    <text evidence="4">The sequence shown here is derived from an EMBL/GenBank/DDBJ whole genome shotgun (WGS) entry which is preliminary data.</text>
</comment>
<dbReference type="AlphaFoldDB" id="A0A2G0CD82"/>
<dbReference type="SUPFAM" id="SSF51735">
    <property type="entry name" value="NAD(P)-binding Rossmann-fold domains"/>
    <property type="match status" value="1"/>
</dbReference>
<keyword evidence="2" id="KW-0560">Oxidoreductase</keyword>
<dbReference type="EMBL" id="PDLO01000006">
    <property type="protein sequence ID" value="PHK97915.1"/>
    <property type="molecule type" value="Genomic_DNA"/>
</dbReference>
<dbReference type="Proteomes" id="UP000226437">
    <property type="component" value="Unassembled WGS sequence"/>
</dbReference>
<dbReference type="OrthoDB" id="9803333at2"/>
<evidence type="ECO:0000313" key="5">
    <source>
        <dbReference type="Proteomes" id="UP000226437"/>
    </source>
</evidence>
<sequence>MSTFLIVGGSSGIGRALVDQLLNTGHTVHVWAREARDLPAAVQFTAVDVTDAAADLSANVPEELQGLVYCPGNIDLRSFRSLRPDAFRSAFEINVVGAVRCLQAAERALKRSGRPASVVLFSTVAVQRGMPFHAAVAAAKGAIEGLTRSLAAEYAPAVRVNAIAPSLTDTPLAGKLLATDDKRAAAAGRHPLDRVGKPEEVAALAAFLLGEQAAFVTGQVIGMDGGLSAI</sequence>
<dbReference type="PANTHER" id="PTHR43477:SF1">
    <property type="entry name" value="DIHYDROANTICAPSIN 7-DEHYDROGENASE"/>
    <property type="match status" value="1"/>
</dbReference>
<evidence type="ECO:0000256" key="2">
    <source>
        <dbReference type="ARBA" id="ARBA00023002"/>
    </source>
</evidence>
<feature type="domain" description="Ketoreductase" evidence="3">
    <location>
        <begin position="2"/>
        <end position="166"/>
    </location>
</feature>
<dbReference type="InterPro" id="IPR002347">
    <property type="entry name" value="SDR_fam"/>
</dbReference>
<proteinExistence type="inferred from homology"/>